<dbReference type="PANTHER" id="PTHR35526">
    <property type="entry name" value="ANTI-SIGMA-F FACTOR RSBW-RELATED"/>
    <property type="match status" value="1"/>
</dbReference>
<organism evidence="4 5">
    <name type="scientific">Streptomyces typhae</name>
    <dbReference type="NCBI Taxonomy" id="2681492"/>
    <lineage>
        <taxon>Bacteria</taxon>
        <taxon>Bacillati</taxon>
        <taxon>Actinomycetota</taxon>
        <taxon>Actinomycetes</taxon>
        <taxon>Kitasatosporales</taxon>
        <taxon>Streptomycetaceae</taxon>
        <taxon>Streptomyces</taxon>
    </lineage>
</organism>
<dbReference type="Gene3D" id="3.30.565.10">
    <property type="entry name" value="Histidine kinase-like ATPase, C-terminal domain"/>
    <property type="match status" value="1"/>
</dbReference>
<name>A0A6L6X898_9ACTN</name>
<feature type="domain" description="Histidine kinase/HSP90-like ATPase" evidence="3">
    <location>
        <begin position="109"/>
        <end position="223"/>
    </location>
</feature>
<dbReference type="AlphaFoldDB" id="A0A6L6X898"/>
<sequence length="231" mass="25188">MVLQCGSRRTLRRKQEARRPFPRGSASRVKATCNRETATPPARPILSARPRTPGGATVKSDQRQEQGPTAPADNGTPSSPIPCLLPRQLHPQPLPFTDPWHYELHFPCDPRGPRIARVTLRAVLDAHGLTDLTDRAELLASELATNSVRHTKGPVSVRLQWLHPVLRVGVWDTSPEQPSTRCAQAGLHAEGGRGILILDMVADRWGGYPIGARPRGPGGKTVWFELALSGG</sequence>
<dbReference type="InterPro" id="IPR050267">
    <property type="entry name" value="Anti-sigma-factor_SerPK"/>
</dbReference>
<dbReference type="PANTHER" id="PTHR35526:SF3">
    <property type="entry name" value="ANTI-SIGMA-F FACTOR RSBW"/>
    <property type="match status" value="1"/>
</dbReference>
<evidence type="ECO:0000256" key="2">
    <source>
        <dbReference type="SAM" id="MobiDB-lite"/>
    </source>
</evidence>
<keyword evidence="1" id="KW-0418">Kinase</keyword>
<gene>
    <name evidence="4" type="ORF">GPA10_34980</name>
</gene>
<reference evidence="4 5" key="1">
    <citation type="submission" date="2019-11" db="EMBL/GenBank/DDBJ databases">
        <title>Streptomyces typhae sp. nov., a novel endophytic actinomycete isolated from the root of cattail pollen (Typha angustifolia L.).</title>
        <authorList>
            <person name="Peng C."/>
        </authorList>
    </citation>
    <scope>NUCLEOTIDE SEQUENCE [LARGE SCALE GENOMIC DNA]</scope>
    <source>
        <strain evidence="5">p1417</strain>
    </source>
</reference>
<comment type="caution">
    <text evidence="4">The sequence shown here is derived from an EMBL/GenBank/DDBJ whole genome shotgun (WGS) entry which is preliminary data.</text>
</comment>
<dbReference type="SUPFAM" id="SSF55874">
    <property type="entry name" value="ATPase domain of HSP90 chaperone/DNA topoisomerase II/histidine kinase"/>
    <property type="match status" value="1"/>
</dbReference>
<dbReference type="InterPro" id="IPR036890">
    <property type="entry name" value="HATPase_C_sf"/>
</dbReference>
<evidence type="ECO:0000313" key="5">
    <source>
        <dbReference type="Proteomes" id="UP000483802"/>
    </source>
</evidence>
<dbReference type="GO" id="GO:0004674">
    <property type="term" value="F:protein serine/threonine kinase activity"/>
    <property type="evidence" value="ECO:0007669"/>
    <property type="project" value="UniProtKB-KW"/>
</dbReference>
<keyword evidence="5" id="KW-1185">Reference proteome</keyword>
<keyword evidence="4" id="KW-0067">ATP-binding</keyword>
<accession>A0A6L6X898</accession>
<dbReference type="CDD" id="cd16936">
    <property type="entry name" value="HATPase_RsbW-like"/>
    <property type="match status" value="1"/>
</dbReference>
<dbReference type="Proteomes" id="UP000483802">
    <property type="component" value="Unassembled WGS sequence"/>
</dbReference>
<evidence type="ECO:0000313" key="4">
    <source>
        <dbReference type="EMBL" id="MVO89820.1"/>
    </source>
</evidence>
<proteinExistence type="predicted"/>
<protein>
    <submittedName>
        <fullName evidence="4">ATP-binding protein</fullName>
    </submittedName>
</protein>
<evidence type="ECO:0000256" key="1">
    <source>
        <dbReference type="ARBA" id="ARBA00022527"/>
    </source>
</evidence>
<dbReference type="Pfam" id="PF13581">
    <property type="entry name" value="HATPase_c_2"/>
    <property type="match status" value="1"/>
</dbReference>
<dbReference type="EMBL" id="WPNZ01000027">
    <property type="protein sequence ID" value="MVO89820.1"/>
    <property type="molecule type" value="Genomic_DNA"/>
</dbReference>
<keyword evidence="1" id="KW-0808">Transferase</keyword>
<evidence type="ECO:0000259" key="3">
    <source>
        <dbReference type="Pfam" id="PF13581"/>
    </source>
</evidence>
<feature type="region of interest" description="Disordered" evidence="2">
    <location>
        <begin position="1"/>
        <end position="90"/>
    </location>
</feature>
<keyword evidence="4" id="KW-0547">Nucleotide-binding</keyword>
<keyword evidence="1" id="KW-0723">Serine/threonine-protein kinase</keyword>
<dbReference type="GO" id="GO:0005524">
    <property type="term" value="F:ATP binding"/>
    <property type="evidence" value="ECO:0007669"/>
    <property type="project" value="UniProtKB-KW"/>
</dbReference>
<dbReference type="InterPro" id="IPR003594">
    <property type="entry name" value="HATPase_dom"/>
</dbReference>